<evidence type="ECO:0000256" key="3">
    <source>
        <dbReference type="ARBA" id="ARBA00023163"/>
    </source>
</evidence>
<evidence type="ECO:0000256" key="2">
    <source>
        <dbReference type="ARBA" id="ARBA00023125"/>
    </source>
</evidence>
<evidence type="ECO:0000256" key="4">
    <source>
        <dbReference type="SAM" id="MobiDB-lite"/>
    </source>
</evidence>
<dbReference type="InterPro" id="IPR001387">
    <property type="entry name" value="Cro/C1-type_HTH"/>
</dbReference>
<dbReference type="GO" id="GO:0003700">
    <property type="term" value="F:DNA-binding transcription factor activity"/>
    <property type="evidence" value="ECO:0007669"/>
    <property type="project" value="TreeGrafter"/>
</dbReference>
<dbReference type="PROSITE" id="PS50943">
    <property type="entry name" value="HTH_CROC1"/>
    <property type="match status" value="1"/>
</dbReference>
<dbReference type="Pfam" id="PF13377">
    <property type="entry name" value="Peripla_BP_3"/>
    <property type="match status" value="1"/>
</dbReference>
<dbReference type="Gene3D" id="3.40.50.2300">
    <property type="match status" value="2"/>
</dbReference>
<proteinExistence type="predicted"/>
<keyword evidence="8" id="KW-1185">Reference proteome</keyword>
<dbReference type="SUPFAM" id="SSF53822">
    <property type="entry name" value="Periplasmic binding protein-like I"/>
    <property type="match status" value="1"/>
</dbReference>
<feature type="domain" description="HTH cro/C1-type" evidence="6">
    <location>
        <begin position="64"/>
        <end position="94"/>
    </location>
</feature>
<dbReference type="AlphaFoldDB" id="A0A239DK57"/>
<keyword evidence="1" id="KW-0805">Transcription regulation</keyword>
<gene>
    <name evidence="7" type="ORF">SAMN04488107_2224</name>
</gene>
<dbReference type="PANTHER" id="PTHR30146:SF109">
    <property type="entry name" value="HTH-TYPE TRANSCRIPTIONAL REGULATOR GALS"/>
    <property type="match status" value="1"/>
</dbReference>
<dbReference type="Pfam" id="PF00356">
    <property type="entry name" value="LacI"/>
    <property type="match status" value="1"/>
</dbReference>
<name>A0A239DK57_9ACTN</name>
<feature type="compositionally biased region" description="Basic and acidic residues" evidence="4">
    <location>
        <begin position="25"/>
        <end position="40"/>
    </location>
</feature>
<dbReference type="PANTHER" id="PTHR30146">
    <property type="entry name" value="LACI-RELATED TRANSCRIPTIONAL REPRESSOR"/>
    <property type="match status" value="1"/>
</dbReference>
<dbReference type="InterPro" id="IPR046335">
    <property type="entry name" value="LacI/GalR-like_sensor"/>
</dbReference>
<dbReference type="InterPro" id="IPR000843">
    <property type="entry name" value="HTH_LacI"/>
</dbReference>
<evidence type="ECO:0000259" key="6">
    <source>
        <dbReference type="PROSITE" id="PS50943"/>
    </source>
</evidence>
<dbReference type="Proteomes" id="UP000198386">
    <property type="component" value="Unassembled WGS sequence"/>
</dbReference>
<dbReference type="InterPro" id="IPR028082">
    <property type="entry name" value="Peripla_BP_I"/>
</dbReference>
<dbReference type="SUPFAM" id="SSF47413">
    <property type="entry name" value="lambda repressor-like DNA-binding domains"/>
    <property type="match status" value="1"/>
</dbReference>
<evidence type="ECO:0000313" key="7">
    <source>
        <dbReference type="EMBL" id="SNS32797.1"/>
    </source>
</evidence>
<keyword evidence="3" id="KW-0804">Transcription</keyword>
<dbReference type="EMBL" id="FZOH01000003">
    <property type="protein sequence ID" value="SNS32797.1"/>
    <property type="molecule type" value="Genomic_DNA"/>
</dbReference>
<dbReference type="InterPro" id="IPR010982">
    <property type="entry name" value="Lambda_DNA-bd_dom_sf"/>
</dbReference>
<protein>
    <submittedName>
        <fullName evidence="7">Transcriptional regulator, LacI family</fullName>
    </submittedName>
</protein>
<dbReference type="CDD" id="cd01392">
    <property type="entry name" value="HTH_LacI"/>
    <property type="match status" value="1"/>
</dbReference>
<keyword evidence="2" id="KW-0238">DNA-binding</keyword>
<dbReference type="CDD" id="cd06267">
    <property type="entry name" value="PBP1_LacI_sugar_binding-like"/>
    <property type="match status" value="1"/>
</dbReference>
<feature type="domain" description="HTH lacI-type" evidence="5">
    <location>
        <begin position="63"/>
        <end position="117"/>
    </location>
</feature>
<feature type="region of interest" description="Disordered" evidence="4">
    <location>
        <begin position="1"/>
        <end position="40"/>
    </location>
</feature>
<dbReference type="SMART" id="SM00354">
    <property type="entry name" value="HTH_LACI"/>
    <property type="match status" value="1"/>
</dbReference>
<dbReference type="Gene3D" id="1.10.260.40">
    <property type="entry name" value="lambda repressor-like DNA-binding domains"/>
    <property type="match status" value="1"/>
</dbReference>
<dbReference type="GO" id="GO:0000976">
    <property type="term" value="F:transcription cis-regulatory region binding"/>
    <property type="evidence" value="ECO:0007669"/>
    <property type="project" value="TreeGrafter"/>
</dbReference>
<evidence type="ECO:0000259" key="5">
    <source>
        <dbReference type="PROSITE" id="PS50932"/>
    </source>
</evidence>
<evidence type="ECO:0000256" key="1">
    <source>
        <dbReference type="ARBA" id="ARBA00023015"/>
    </source>
</evidence>
<evidence type="ECO:0000313" key="8">
    <source>
        <dbReference type="Proteomes" id="UP000198386"/>
    </source>
</evidence>
<feature type="compositionally biased region" description="Polar residues" evidence="4">
    <location>
        <begin position="14"/>
        <end position="24"/>
    </location>
</feature>
<organism evidence="7 8">
    <name type="scientific">Geodermatophilus saharensis</name>
    <dbReference type="NCBI Taxonomy" id="1137994"/>
    <lineage>
        <taxon>Bacteria</taxon>
        <taxon>Bacillati</taxon>
        <taxon>Actinomycetota</taxon>
        <taxon>Actinomycetes</taxon>
        <taxon>Geodermatophilales</taxon>
        <taxon>Geodermatophilaceae</taxon>
        <taxon>Geodermatophilus</taxon>
    </lineage>
</organism>
<dbReference type="PROSITE" id="PS50932">
    <property type="entry name" value="HTH_LACI_2"/>
    <property type="match status" value="1"/>
</dbReference>
<sequence length="394" mass="40955">MGGTSGAGVLDSAAPSSGTVTTEGLTEKRTMELDAPRDDVVDPGLVVGPGDGSPPVPSLRGRVTMQQVAAEAGVSISTVSKVINGRYGVSAETIDHVTRVIDRLGYEASLVARSLRNRRTNVVGVLVMDFEPFSTEVLKGVADAIHGSGYELIAYSAGGHVEARVGWERRSLSRLMGSLVDGAVLVTPTVTDVQADGPVVAVDPHTGPAGLPSVTADNLQGARLGVEHLIGLGHTRIAMITGRSDLLSAQQREQGYREALVAAGLPVDEALVRSGGFEPEIAREAARELLSLPSPPTAVFAANDLSALVTLEVAAELGLEVPRQLSVVGFDDIPESAVATPPLTTVQQPIRRMGKEAADMLLALISGEDPADEHRTQATSLVVRASTARPGQPS</sequence>
<reference evidence="8" key="1">
    <citation type="submission" date="2017-06" db="EMBL/GenBank/DDBJ databases">
        <authorList>
            <person name="Varghese N."/>
            <person name="Submissions S."/>
        </authorList>
    </citation>
    <scope>NUCLEOTIDE SEQUENCE [LARGE SCALE GENOMIC DNA]</scope>
    <source>
        <strain evidence="8">DSM 45423</strain>
    </source>
</reference>
<accession>A0A239DK57</accession>